<gene>
    <name evidence="2" type="ORF">B4077_3975</name>
    <name evidence="3" type="ORF">B4088_3126</name>
    <name evidence="4" type="ORF">CN263_15250</name>
    <name evidence="5" type="ORF">CN307_31135</name>
</gene>
<dbReference type="EMBL" id="LCYI01000019">
    <property type="protein sequence ID" value="KLA30755.1"/>
    <property type="molecule type" value="Genomic_DNA"/>
</dbReference>
<evidence type="ECO:0000313" key="6">
    <source>
        <dbReference type="Proteomes" id="UP000035214"/>
    </source>
</evidence>
<dbReference type="EMBL" id="LJKE01000051">
    <property type="protein sequence ID" value="KZD64357.1"/>
    <property type="molecule type" value="Genomic_DNA"/>
</dbReference>
<evidence type="ECO:0000313" key="2">
    <source>
        <dbReference type="EMBL" id="KLA30755.1"/>
    </source>
</evidence>
<evidence type="ECO:0000313" key="5">
    <source>
        <dbReference type="EMBL" id="PFE07485.1"/>
    </source>
</evidence>
<evidence type="ECO:0000256" key="1">
    <source>
        <dbReference type="SAM" id="Coils"/>
    </source>
</evidence>
<reference evidence="4 8" key="4">
    <citation type="submission" date="2017-09" db="EMBL/GenBank/DDBJ databases">
        <title>Large-scale bioinformatics analysis of Bacillus genomes uncovers conserved roles of natural products in bacterial physiology.</title>
        <authorList>
            <consortium name="Agbiome Team Llc"/>
            <person name="Bleich R.M."/>
            <person name="Kirk G.J."/>
            <person name="Santa Maria K.C."/>
            <person name="Allen S.E."/>
            <person name="Farag S."/>
            <person name="Shank E.A."/>
            <person name="Bowers A."/>
        </authorList>
    </citation>
    <scope>NUCLEOTIDE SEQUENCE [LARGE SCALE GENOMIC DNA]</scope>
    <source>
        <strain evidence="4 8">AFS024404</strain>
    </source>
</reference>
<evidence type="ECO:0000313" key="3">
    <source>
        <dbReference type="EMBL" id="KZD64357.1"/>
    </source>
</evidence>
<dbReference type="OrthoDB" id="2918647at2"/>
<evidence type="ECO:0000313" key="8">
    <source>
        <dbReference type="Proteomes" id="UP000219743"/>
    </source>
</evidence>
<dbReference type="Proteomes" id="UP000076482">
    <property type="component" value="Unassembled WGS sequence"/>
</dbReference>
<dbReference type="Proteomes" id="UP000219743">
    <property type="component" value="Unassembled WGS sequence"/>
</dbReference>
<dbReference type="PATRIC" id="fig|1396.428.peg.3272"/>
<evidence type="ECO:0008006" key="10">
    <source>
        <dbReference type="Google" id="ProtNLM"/>
    </source>
</evidence>
<comment type="caution">
    <text evidence="2">The sequence shown here is derived from an EMBL/GenBank/DDBJ whole genome shotgun (WGS) entry which is preliminary data.</text>
</comment>
<dbReference type="Proteomes" id="UP000035214">
    <property type="component" value="Unassembled WGS sequence"/>
</dbReference>
<feature type="coiled-coil region" evidence="1">
    <location>
        <begin position="13"/>
        <end position="40"/>
    </location>
</feature>
<sequence length="63" mass="7440">MHENARGYVQNSFQSLQEAKHCLEEALQTVEKDFNRARIEQSLYAIEQAIQRCDYTVHILEQD</sequence>
<dbReference type="RefSeq" id="WP_000545003.1">
    <property type="nucleotide sequence ID" value="NZ_CAJNDR010000001.1"/>
</dbReference>
<keyword evidence="1" id="KW-0175">Coiled coil</keyword>
<dbReference type="AlphaFoldDB" id="A0A0G8F2U3"/>
<evidence type="ECO:0000313" key="9">
    <source>
        <dbReference type="Proteomes" id="UP000220032"/>
    </source>
</evidence>
<reference evidence="2 6" key="1">
    <citation type="submission" date="2015-04" db="EMBL/GenBank/DDBJ databases">
        <title>Draft Genome Sequences of Eight Spore-Forming Food Isolates of Bacillus cereus Genome sequencing.</title>
        <authorList>
            <person name="Krawcyk A.O."/>
            <person name="de Jong A."/>
            <person name="Eijlander R.T."/>
            <person name="Berendsen E.M."/>
            <person name="Holsappel S."/>
            <person name="Wells-Bennik M."/>
            <person name="Kuipers O.P."/>
        </authorList>
    </citation>
    <scope>NUCLEOTIDE SEQUENCE [LARGE SCALE GENOMIC DNA]</scope>
    <source>
        <strain evidence="2 6">B4077</strain>
    </source>
</reference>
<accession>A0A0G8F2U3</accession>
<proteinExistence type="predicted"/>
<reference evidence="5 9" key="3">
    <citation type="submission" date="2017-09" db="EMBL/GenBank/DDBJ databases">
        <title>Large-scale bioinformatics analysis of Bacillus genomes uncovers conserved roles of natural products in bacterial physiology.</title>
        <authorList>
            <consortium name="Agbiome Team Llc"/>
            <person name="Bleich R.M."/>
            <person name="Grubbs K.J."/>
            <person name="Santa Maria K.C."/>
            <person name="Allen S.E."/>
            <person name="Farag S."/>
            <person name="Shank E.A."/>
            <person name="Bowers A."/>
        </authorList>
    </citation>
    <scope>NUCLEOTIDE SEQUENCE [LARGE SCALE GENOMIC DNA]</scope>
    <source>
        <strain evidence="5 9">AFS022681</strain>
    </source>
</reference>
<reference evidence="3 7" key="2">
    <citation type="submission" date="2015-09" db="EMBL/GenBank/DDBJ databases">
        <title>Bacillus cereus food isolates.</title>
        <authorList>
            <person name="Boekhorst J."/>
        </authorList>
    </citation>
    <scope>NUCLEOTIDE SEQUENCE [LARGE SCALE GENOMIC DNA]</scope>
    <source>
        <strain evidence="3 7">B4088</strain>
    </source>
</reference>
<organism evidence="2 6">
    <name type="scientific">Bacillus cereus</name>
    <dbReference type="NCBI Taxonomy" id="1396"/>
    <lineage>
        <taxon>Bacteria</taxon>
        <taxon>Bacillati</taxon>
        <taxon>Bacillota</taxon>
        <taxon>Bacilli</taxon>
        <taxon>Bacillales</taxon>
        <taxon>Bacillaceae</taxon>
        <taxon>Bacillus</taxon>
        <taxon>Bacillus cereus group</taxon>
    </lineage>
</organism>
<name>A0A0G8F2U3_BACCE</name>
<evidence type="ECO:0000313" key="4">
    <source>
        <dbReference type="EMBL" id="PFD21358.1"/>
    </source>
</evidence>
<dbReference type="Proteomes" id="UP000220032">
    <property type="component" value="Unassembled WGS sequence"/>
</dbReference>
<dbReference type="EMBL" id="NTRR01000089">
    <property type="protein sequence ID" value="PFE07485.1"/>
    <property type="molecule type" value="Genomic_DNA"/>
</dbReference>
<dbReference type="GeneID" id="301196972"/>
<protein>
    <recommendedName>
        <fullName evidence="10">Group-specific protein</fullName>
    </recommendedName>
</protein>
<dbReference type="EMBL" id="NTRC01000010">
    <property type="protein sequence ID" value="PFD21358.1"/>
    <property type="molecule type" value="Genomic_DNA"/>
</dbReference>
<evidence type="ECO:0000313" key="7">
    <source>
        <dbReference type="Proteomes" id="UP000076482"/>
    </source>
</evidence>